<name>I1H3A4_BRADI</name>
<evidence type="ECO:0000313" key="4">
    <source>
        <dbReference type="EnsemblPlants" id="KQK20686"/>
    </source>
</evidence>
<reference evidence="3" key="2">
    <citation type="submission" date="2017-06" db="EMBL/GenBank/DDBJ databases">
        <title>WGS assembly of Brachypodium distachyon.</title>
        <authorList>
            <consortium name="The International Brachypodium Initiative"/>
            <person name="Lucas S."/>
            <person name="Harmon-Smith M."/>
            <person name="Lail K."/>
            <person name="Tice H."/>
            <person name="Grimwood J."/>
            <person name="Bruce D."/>
            <person name="Barry K."/>
            <person name="Shu S."/>
            <person name="Lindquist E."/>
            <person name="Wang M."/>
            <person name="Pitluck S."/>
            <person name="Vogel J.P."/>
            <person name="Garvin D.F."/>
            <person name="Mockler T.C."/>
            <person name="Schmutz J."/>
            <person name="Rokhsar D."/>
            <person name="Bevan M.W."/>
        </authorList>
    </citation>
    <scope>NUCLEOTIDE SEQUENCE</scope>
    <source>
        <strain evidence="3">Bd21</strain>
    </source>
</reference>
<gene>
    <name evidence="3" type="ORF">BRADI_1g56050v3</name>
</gene>
<dbReference type="InParanoid" id="I1H3A4"/>
<dbReference type="OMA" id="MLCPLVS"/>
<proteinExistence type="predicted"/>
<dbReference type="AlphaFoldDB" id="I1H3A4"/>
<feature type="compositionally biased region" description="Basic and acidic residues" evidence="1">
    <location>
        <begin position="128"/>
        <end position="140"/>
    </location>
</feature>
<reference evidence="3 4" key="1">
    <citation type="journal article" date="2010" name="Nature">
        <title>Genome sequencing and analysis of the model grass Brachypodium distachyon.</title>
        <authorList>
            <consortium name="International Brachypodium Initiative"/>
        </authorList>
    </citation>
    <scope>NUCLEOTIDE SEQUENCE [LARGE SCALE GENOMIC DNA]</scope>
    <source>
        <strain evidence="3 4">Bd21</strain>
    </source>
</reference>
<evidence type="ECO:0000313" key="5">
    <source>
        <dbReference type="Proteomes" id="UP000008810"/>
    </source>
</evidence>
<sequence>MLCPLVSPGPLRRVPLLFGSEPPTPAHVAVDIPEGELEVDGEETAAAASGHIKPVCRVVVRAVFVAYTAFAVPALVATAVTRFGGGDLRALLVLLLVVLTVAALFMATVRVSEDEDMEREEEQEEQDQEKGLHGSRADED</sequence>
<dbReference type="HOGENOM" id="CLU_1837857_0_0_1"/>
<reference evidence="4" key="3">
    <citation type="submission" date="2018-08" db="UniProtKB">
        <authorList>
            <consortium name="EnsemblPlants"/>
        </authorList>
    </citation>
    <scope>IDENTIFICATION</scope>
    <source>
        <strain evidence="4">cv. Bd21</strain>
    </source>
</reference>
<dbReference type="eggNOG" id="ENOG502R4FP">
    <property type="taxonomic scope" value="Eukaryota"/>
</dbReference>
<dbReference type="Gramene" id="KQK20686">
    <property type="protein sequence ID" value="KQK20686"/>
    <property type="gene ID" value="BRADI_1g56050v3"/>
</dbReference>
<keyword evidence="2" id="KW-1133">Transmembrane helix</keyword>
<dbReference type="Proteomes" id="UP000008810">
    <property type="component" value="Chromosome 1"/>
</dbReference>
<accession>I1H3A4</accession>
<keyword evidence="2" id="KW-0472">Membrane</keyword>
<protein>
    <submittedName>
        <fullName evidence="3 4">Uncharacterized protein</fullName>
    </submittedName>
</protein>
<feature type="transmembrane region" description="Helical" evidence="2">
    <location>
        <begin position="88"/>
        <end position="109"/>
    </location>
</feature>
<dbReference type="EnsemblPlants" id="KQK20686">
    <property type="protein sequence ID" value="KQK20686"/>
    <property type="gene ID" value="BRADI_1g56050v3"/>
</dbReference>
<evidence type="ECO:0000256" key="2">
    <source>
        <dbReference type="SAM" id="Phobius"/>
    </source>
</evidence>
<keyword evidence="5" id="KW-1185">Reference proteome</keyword>
<dbReference type="EMBL" id="CM000880">
    <property type="protein sequence ID" value="KQK20686.1"/>
    <property type="molecule type" value="Genomic_DNA"/>
</dbReference>
<evidence type="ECO:0000256" key="1">
    <source>
        <dbReference type="SAM" id="MobiDB-lite"/>
    </source>
</evidence>
<organism evidence="3">
    <name type="scientific">Brachypodium distachyon</name>
    <name type="common">Purple false brome</name>
    <name type="synonym">Trachynia distachya</name>
    <dbReference type="NCBI Taxonomy" id="15368"/>
    <lineage>
        <taxon>Eukaryota</taxon>
        <taxon>Viridiplantae</taxon>
        <taxon>Streptophyta</taxon>
        <taxon>Embryophyta</taxon>
        <taxon>Tracheophyta</taxon>
        <taxon>Spermatophyta</taxon>
        <taxon>Magnoliopsida</taxon>
        <taxon>Liliopsida</taxon>
        <taxon>Poales</taxon>
        <taxon>Poaceae</taxon>
        <taxon>BOP clade</taxon>
        <taxon>Pooideae</taxon>
        <taxon>Stipodae</taxon>
        <taxon>Brachypodieae</taxon>
        <taxon>Brachypodium</taxon>
    </lineage>
</organism>
<keyword evidence="2" id="KW-0812">Transmembrane</keyword>
<feature type="compositionally biased region" description="Acidic residues" evidence="1">
    <location>
        <begin position="113"/>
        <end position="127"/>
    </location>
</feature>
<evidence type="ECO:0000313" key="3">
    <source>
        <dbReference type="EMBL" id="KQK20686.1"/>
    </source>
</evidence>
<feature type="transmembrane region" description="Helical" evidence="2">
    <location>
        <begin position="58"/>
        <end position="76"/>
    </location>
</feature>
<feature type="region of interest" description="Disordered" evidence="1">
    <location>
        <begin position="113"/>
        <end position="140"/>
    </location>
</feature>